<organism evidence="3 4">
    <name type="scientific">Colletotrichum phormii</name>
    <dbReference type="NCBI Taxonomy" id="359342"/>
    <lineage>
        <taxon>Eukaryota</taxon>
        <taxon>Fungi</taxon>
        <taxon>Dikarya</taxon>
        <taxon>Ascomycota</taxon>
        <taxon>Pezizomycotina</taxon>
        <taxon>Sordariomycetes</taxon>
        <taxon>Hypocreomycetidae</taxon>
        <taxon>Glomerellales</taxon>
        <taxon>Glomerellaceae</taxon>
        <taxon>Colletotrichum</taxon>
        <taxon>Colletotrichum acutatum species complex</taxon>
    </lineage>
</organism>
<dbReference type="RefSeq" id="XP_060438662.1">
    <property type="nucleotide sequence ID" value="XM_060591574.1"/>
</dbReference>
<keyword evidence="4" id="KW-1185">Reference proteome</keyword>
<feature type="transmembrane region" description="Helical" evidence="1">
    <location>
        <begin position="261"/>
        <end position="284"/>
    </location>
</feature>
<dbReference type="EMBL" id="JAHMHQ010000034">
    <property type="protein sequence ID" value="KAK1622667.1"/>
    <property type="molecule type" value="Genomic_DNA"/>
</dbReference>
<keyword evidence="1" id="KW-1133">Transmembrane helix</keyword>
<name>A0AAJ0EAG7_9PEZI</name>
<feature type="domain" description="DUF7136" evidence="2">
    <location>
        <begin position="93"/>
        <end position="250"/>
    </location>
</feature>
<dbReference type="InterPro" id="IPR055560">
    <property type="entry name" value="DUF7136"/>
</dbReference>
<evidence type="ECO:0000259" key="2">
    <source>
        <dbReference type="Pfam" id="PF23584"/>
    </source>
</evidence>
<dbReference type="Proteomes" id="UP001243989">
    <property type="component" value="Unassembled WGS sequence"/>
</dbReference>
<keyword evidence="1" id="KW-0812">Transmembrane</keyword>
<reference evidence="3" key="1">
    <citation type="submission" date="2021-06" db="EMBL/GenBank/DDBJ databases">
        <title>Comparative genomics, transcriptomics and evolutionary studies reveal genomic signatures of adaptation to plant cell wall in hemibiotrophic fungi.</title>
        <authorList>
            <consortium name="DOE Joint Genome Institute"/>
            <person name="Baroncelli R."/>
            <person name="Diaz J.F."/>
            <person name="Benocci T."/>
            <person name="Peng M."/>
            <person name="Battaglia E."/>
            <person name="Haridas S."/>
            <person name="Andreopoulos W."/>
            <person name="Labutti K."/>
            <person name="Pangilinan J."/>
            <person name="Floch G.L."/>
            <person name="Makela M.R."/>
            <person name="Henrissat B."/>
            <person name="Grigoriev I.V."/>
            <person name="Crouch J.A."/>
            <person name="De Vries R.P."/>
            <person name="Sukno S.A."/>
            <person name="Thon M.R."/>
        </authorList>
    </citation>
    <scope>NUCLEOTIDE SEQUENCE</scope>
    <source>
        <strain evidence="3">CBS 102054</strain>
    </source>
</reference>
<dbReference type="AlphaFoldDB" id="A0AAJ0EAG7"/>
<sequence length="285" mass="30676">MLDKASACMQYPGRPGCGLFWLVSGPSSELPPSPRATIRASWKLTSSSPATIHTRPRRFCPSSSVSETRRWRRVSLPKSDSRYGTTIIRAIQFKTTEYDVRFANFSSSDPYYEYRGFVMFNVEGTWQIRYTVEWFSCTEDSFKYPYKIPSNNTSNAIIFTTKNSGQSVDLVAATNGQNCSSHGGVAINVTDTLNSTGISKWPGGGTCAVAVSSTVTPDPCQIKVSEAEASSISASVTARACEAQNPPIECPSGNDGDENDAGHGLVVGGLVCLAAALGAIFHILI</sequence>
<proteinExistence type="predicted"/>
<evidence type="ECO:0000313" key="3">
    <source>
        <dbReference type="EMBL" id="KAK1622667.1"/>
    </source>
</evidence>
<evidence type="ECO:0000256" key="1">
    <source>
        <dbReference type="SAM" id="Phobius"/>
    </source>
</evidence>
<evidence type="ECO:0000313" key="4">
    <source>
        <dbReference type="Proteomes" id="UP001243989"/>
    </source>
</evidence>
<comment type="caution">
    <text evidence="3">The sequence shown here is derived from an EMBL/GenBank/DDBJ whole genome shotgun (WGS) entry which is preliminary data.</text>
</comment>
<gene>
    <name evidence="3" type="ORF">BDP81DRAFT_441130</name>
</gene>
<accession>A0AAJ0EAG7</accession>
<dbReference type="GeneID" id="85476436"/>
<keyword evidence="1" id="KW-0472">Membrane</keyword>
<protein>
    <recommendedName>
        <fullName evidence="2">DUF7136 domain-containing protein</fullName>
    </recommendedName>
</protein>
<dbReference type="Pfam" id="PF23584">
    <property type="entry name" value="DUF7136"/>
    <property type="match status" value="1"/>
</dbReference>